<sequence>MAKRNNNPKHSDPLGVGKGGMGFELHMPGTEPVIGQPYAKDYRITVERCDGIAPNESEVFVALNLFVIARAGDERPFQDEMP</sequence>
<dbReference type="RefSeq" id="WP_235654507.1">
    <property type="nucleotide sequence ID" value="NZ_LJPZ01000354.1"/>
</dbReference>
<name>A0A0N8QXB6_9PSED</name>
<dbReference type="EMBL" id="RBOV01000009">
    <property type="protein sequence ID" value="RMN15352.1"/>
    <property type="molecule type" value="Genomic_DNA"/>
</dbReference>
<reference evidence="2 3" key="1">
    <citation type="submission" date="2018-08" db="EMBL/GenBank/DDBJ databases">
        <title>Recombination of ecologically and evolutionarily significant loci maintains genetic cohesion in the Pseudomonas syringae species complex.</title>
        <authorList>
            <person name="Dillon M."/>
            <person name="Thakur S."/>
            <person name="Almeida R.N.D."/>
            <person name="Weir B.S."/>
            <person name="Guttman D.S."/>
        </authorList>
    </citation>
    <scope>NUCLEOTIDE SEQUENCE [LARGE SCALE GENOMIC DNA]</scope>
    <source>
        <strain evidence="2 3">ICMP 12341</strain>
    </source>
</reference>
<comment type="caution">
    <text evidence="2">The sequence shown here is derived from an EMBL/GenBank/DDBJ whole genome shotgun (WGS) entry which is preliminary data.</text>
</comment>
<accession>A0A0N8QXB6</accession>
<protein>
    <submittedName>
        <fullName evidence="2">Uncharacterized protein</fullName>
    </submittedName>
</protein>
<gene>
    <name evidence="2" type="ORF">ALQ65_200106</name>
</gene>
<feature type="region of interest" description="Disordered" evidence="1">
    <location>
        <begin position="1"/>
        <end position="22"/>
    </location>
</feature>
<evidence type="ECO:0000313" key="3">
    <source>
        <dbReference type="Proteomes" id="UP000271468"/>
    </source>
</evidence>
<proteinExistence type="predicted"/>
<organism evidence="2 3">
    <name type="scientific">Pseudomonas syringae pv. coriandricola</name>
    <dbReference type="NCBI Taxonomy" id="264453"/>
    <lineage>
        <taxon>Bacteria</taxon>
        <taxon>Pseudomonadati</taxon>
        <taxon>Pseudomonadota</taxon>
        <taxon>Gammaproteobacteria</taxon>
        <taxon>Pseudomonadales</taxon>
        <taxon>Pseudomonadaceae</taxon>
        <taxon>Pseudomonas</taxon>
    </lineage>
</organism>
<evidence type="ECO:0000256" key="1">
    <source>
        <dbReference type="SAM" id="MobiDB-lite"/>
    </source>
</evidence>
<dbReference type="AlphaFoldDB" id="A0A0N8QXB6"/>
<evidence type="ECO:0000313" key="2">
    <source>
        <dbReference type="EMBL" id="RMN15352.1"/>
    </source>
</evidence>
<dbReference type="Proteomes" id="UP000271468">
    <property type="component" value="Unassembled WGS sequence"/>
</dbReference>